<gene>
    <name evidence="1" type="ORF">ADL28_04430</name>
</gene>
<organism evidence="1 2">
    <name type="scientific">Streptomyces violaceusniger</name>
    <dbReference type="NCBI Taxonomy" id="68280"/>
    <lineage>
        <taxon>Bacteria</taxon>
        <taxon>Bacillati</taxon>
        <taxon>Actinomycetota</taxon>
        <taxon>Actinomycetes</taxon>
        <taxon>Kitasatosporales</taxon>
        <taxon>Streptomycetaceae</taxon>
        <taxon>Streptomyces</taxon>
        <taxon>Streptomyces violaceusniger group</taxon>
    </lineage>
</organism>
<accession>A0A0X3XAR3</accession>
<reference evidence="2" key="1">
    <citation type="submission" date="2015-10" db="EMBL/GenBank/DDBJ databases">
        <authorList>
            <person name="Ju K.-S."/>
            <person name="Doroghazi J.R."/>
            <person name="Metcalf W.W."/>
        </authorList>
    </citation>
    <scope>NUCLEOTIDE SEQUENCE [LARGE SCALE GENOMIC DNA]</scope>
    <source>
        <strain evidence="2">NRRL F-8817</strain>
    </source>
</reference>
<comment type="caution">
    <text evidence="1">The sequence shown here is derived from an EMBL/GenBank/DDBJ whole genome shotgun (WGS) entry which is preliminary data.</text>
</comment>
<dbReference type="AlphaFoldDB" id="A0A0X3XAR3"/>
<name>A0A0X3XAR3_STRVO</name>
<dbReference type="EMBL" id="LLZJ01000029">
    <property type="protein sequence ID" value="KUL66095.1"/>
    <property type="molecule type" value="Genomic_DNA"/>
</dbReference>
<proteinExistence type="predicted"/>
<evidence type="ECO:0000313" key="2">
    <source>
        <dbReference type="Proteomes" id="UP000053413"/>
    </source>
</evidence>
<evidence type="ECO:0000313" key="1">
    <source>
        <dbReference type="EMBL" id="KUL66095.1"/>
    </source>
</evidence>
<sequence length="79" mass="9046">MLASDEQYVNDFAAAFLGIAERDPNGRVEFVKLFAVACEWLHMHHRPGMPIGAFNRLVRASGLDVRHRPQFVYGIRITY</sequence>
<dbReference type="RefSeq" id="WP_059142400.1">
    <property type="nucleotide sequence ID" value="NZ_LLZJ01000029.1"/>
</dbReference>
<protein>
    <submittedName>
        <fullName evidence="1">Uncharacterized protein</fullName>
    </submittedName>
</protein>
<dbReference type="Proteomes" id="UP000053413">
    <property type="component" value="Unassembled WGS sequence"/>
</dbReference>